<gene>
    <name evidence="11" type="ORF">GCU54_03605</name>
</gene>
<evidence type="ECO:0000256" key="7">
    <source>
        <dbReference type="ARBA" id="ARBA00083849"/>
    </source>
</evidence>
<organism evidence="11 12">
    <name type="scientific">Geodermatophilus normandii</name>
    <dbReference type="NCBI Taxonomy" id="1137989"/>
    <lineage>
        <taxon>Bacteria</taxon>
        <taxon>Bacillati</taxon>
        <taxon>Actinomycetota</taxon>
        <taxon>Actinomycetes</taxon>
        <taxon>Geodermatophilales</taxon>
        <taxon>Geodermatophilaceae</taxon>
        <taxon>Geodermatophilus</taxon>
    </lineage>
</organism>
<evidence type="ECO:0000256" key="9">
    <source>
        <dbReference type="RuleBase" id="RU362118"/>
    </source>
</evidence>
<comment type="catalytic activity">
    <reaction evidence="4">
        <text>O-succinyl-L-homoserine + L-cysteine = L,L-cystathionine + succinate + H(+)</text>
        <dbReference type="Rhea" id="RHEA:20397"/>
        <dbReference type="ChEBI" id="CHEBI:15378"/>
        <dbReference type="ChEBI" id="CHEBI:30031"/>
        <dbReference type="ChEBI" id="CHEBI:35235"/>
        <dbReference type="ChEBI" id="CHEBI:57661"/>
        <dbReference type="ChEBI" id="CHEBI:58161"/>
        <dbReference type="EC" id="2.5.1.48"/>
    </reaction>
</comment>
<keyword evidence="3 8" id="KW-0663">Pyridoxal phosphate</keyword>
<dbReference type="InterPro" id="IPR015421">
    <property type="entry name" value="PyrdxlP-dep_Trfase_major"/>
</dbReference>
<dbReference type="AlphaFoldDB" id="A0A6P0GB17"/>
<accession>A0A6P0GB17</accession>
<dbReference type="Gene3D" id="3.40.640.10">
    <property type="entry name" value="Type I PLP-dependent aspartate aminotransferase-like (Major domain)"/>
    <property type="match status" value="1"/>
</dbReference>
<evidence type="ECO:0000256" key="5">
    <source>
        <dbReference type="ARBA" id="ARBA00066530"/>
    </source>
</evidence>
<dbReference type="PANTHER" id="PTHR11808:SF15">
    <property type="entry name" value="CYSTATHIONINE GAMMA-LYASE"/>
    <property type="match status" value="1"/>
</dbReference>
<feature type="modified residue" description="N6-(pyridoxal phosphate)lysine" evidence="8">
    <location>
        <position position="203"/>
    </location>
</feature>
<dbReference type="RefSeq" id="WP_163475298.1">
    <property type="nucleotide sequence ID" value="NZ_JAAGWE010000007.1"/>
</dbReference>
<dbReference type="SUPFAM" id="SSF53383">
    <property type="entry name" value="PLP-dependent transferases"/>
    <property type="match status" value="1"/>
</dbReference>
<comment type="cofactor">
    <cofactor evidence="1 9">
        <name>pyridoxal 5'-phosphate</name>
        <dbReference type="ChEBI" id="CHEBI:597326"/>
    </cofactor>
</comment>
<dbReference type="InterPro" id="IPR000277">
    <property type="entry name" value="Cys/Met-Metab_PyrdxlP-dep_enz"/>
</dbReference>
<evidence type="ECO:0000313" key="11">
    <source>
        <dbReference type="EMBL" id="NEM05108.1"/>
    </source>
</evidence>
<dbReference type="GO" id="GO:0019346">
    <property type="term" value="P:transsulfuration"/>
    <property type="evidence" value="ECO:0007669"/>
    <property type="project" value="InterPro"/>
</dbReference>
<dbReference type="EMBL" id="JAAGWE010000007">
    <property type="protein sequence ID" value="NEM05108.1"/>
    <property type="molecule type" value="Genomic_DNA"/>
</dbReference>
<dbReference type="EC" id="2.5.1.48" evidence="5"/>
<dbReference type="NCBIfam" id="NF005871">
    <property type="entry name" value="PRK07811.1"/>
    <property type="match status" value="1"/>
</dbReference>
<dbReference type="Pfam" id="PF01053">
    <property type="entry name" value="Cys_Met_Meta_PP"/>
    <property type="match status" value="1"/>
</dbReference>
<evidence type="ECO:0000256" key="3">
    <source>
        <dbReference type="ARBA" id="ARBA00022898"/>
    </source>
</evidence>
<keyword evidence="11" id="KW-0808">Transferase</keyword>
<dbReference type="PANTHER" id="PTHR11808">
    <property type="entry name" value="TRANS-SULFURATION ENZYME FAMILY MEMBER"/>
    <property type="match status" value="1"/>
</dbReference>
<name>A0A6P0GB17_9ACTN</name>
<dbReference type="FunFam" id="3.90.1150.10:FF:000008">
    <property type="entry name" value="Cystathionine gamma-synthase"/>
    <property type="match status" value="1"/>
</dbReference>
<dbReference type="FunFam" id="3.40.640.10:FF:000009">
    <property type="entry name" value="Cystathionine gamma-synthase homolog"/>
    <property type="match status" value="1"/>
</dbReference>
<evidence type="ECO:0000256" key="8">
    <source>
        <dbReference type="PIRSR" id="PIRSR001434-2"/>
    </source>
</evidence>
<dbReference type="GO" id="GO:0019343">
    <property type="term" value="P:cysteine biosynthetic process via cystathionine"/>
    <property type="evidence" value="ECO:0007669"/>
    <property type="project" value="TreeGrafter"/>
</dbReference>
<feature type="region of interest" description="Disordered" evidence="10">
    <location>
        <begin position="1"/>
        <end position="22"/>
    </location>
</feature>
<dbReference type="InterPro" id="IPR015424">
    <property type="entry name" value="PyrdxlP-dep_Trfase"/>
</dbReference>
<dbReference type="Gene3D" id="3.90.1150.10">
    <property type="entry name" value="Aspartate Aminotransferase, domain 1"/>
    <property type="match status" value="1"/>
</dbReference>
<proteinExistence type="inferred from homology"/>
<comment type="similarity">
    <text evidence="2 9">Belongs to the trans-sulfuration enzymes family.</text>
</comment>
<dbReference type="CDD" id="cd00614">
    <property type="entry name" value="CGS_like"/>
    <property type="match status" value="1"/>
</dbReference>
<sequence>MSGPSSSGFDTRAIHAGQDPNPATGDVVVPLHLATTFKQDGVGGLRDGYEYARSGNPTRTALQDLLASLEEGVTGLAFASGLAAEDTLLRTVCEPGSHVVLGGDAYGGTFRLISRVASRWGVEHTPADLNDADALRAAIRPETRVVWCETPTNPLLNVADIARTAEIAHEAGALLVVDNTFASPYLQRPLTLGADAVVHSTTKYLGGHSDVVGGALVVGDGDLAEQLAYHQNAMGAVSGPLSDWLVVRGIKTLGVRMDRHQANAARIAEYLLASPAVSRVLYPGLPDHPGHEIAAKQMSGFGGMLSFRLAGGEEAALRACERFELFTLAESLGGVESLVEHPHRMTHASAAGSPLEVPADLVRLSVGIEDVDDLLADLEQALG</sequence>
<dbReference type="GO" id="GO:0004123">
    <property type="term" value="F:cystathionine gamma-lyase activity"/>
    <property type="evidence" value="ECO:0007669"/>
    <property type="project" value="TreeGrafter"/>
</dbReference>
<reference evidence="11 12" key="1">
    <citation type="submission" date="2019-12" db="EMBL/GenBank/DDBJ databases">
        <title>WGS of CPCC 203550 I12A-02606.</title>
        <authorList>
            <person name="Jiang Z."/>
        </authorList>
    </citation>
    <scope>NUCLEOTIDE SEQUENCE [LARGE SCALE GENOMIC DNA]</scope>
    <source>
        <strain evidence="11 12">I12A-02606</strain>
    </source>
</reference>
<comment type="caution">
    <text evidence="11">The sequence shown here is derived from an EMBL/GenBank/DDBJ whole genome shotgun (WGS) entry which is preliminary data.</text>
</comment>
<dbReference type="PIRSF" id="PIRSF001434">
    <property type="entry name" value="CGS"/>
    <property type="match status" value="1"/>
</dbReference>
<evidence type="ECO:0000256" key="1">
    <source>
        <dbReference type="ARBA" id="ARBA00001933"/>
    </source>
</evidence>
<evidence type="ECO:0000256" key="10">
    <source>
        <dbReference type="SAM" id="MobiDB-lite"/>
    </source>
</evidence>
<protein>
    <recommendedName>
        <fullName evidence="6">Cystathionine gamma-synthase</fullName>
        <ecNumber evidence="5">2.5.1.48</ecNumber>
    </recommendedName>
    <alternativeName>
        <fullName evidence="7">O-succinylhomoserine (thiol)-lyase</fullName>
    </alternativeName>
</protein>
<dbReference type="Proteomes" id="UP000471126">
    <property type="component" value="Unassembled WGS sequence"/>
</dbReference>
<dbReference type="InterPro" id="IPR015422">
    <property type="entry name" value="PyrdxlP-dep_Trfase_small"/>
</dbReference>
<dbReference type="GO" id="GO:0030170">
    <property type="term" value="F:pyridoxal phosphate binding"/>
    <property type="evidence" value="ECO:0007669"/>
    <property type="project" value="InterPro"/>
</dbReference>
<dbReference type="GO" id="GO:0005737">
    <property type="term" value="C:cytoplasm"/>
    <property type="evidence" value="ECO:0007669"/>
    <property type="project" value="TreeGrafter"/>
</dbReference>
<evidence type="ECO:0000256" key="6">
    <source>
        <dbReference type="ARBA" id="ARBA00068008"/>
    </source>
</evidence>
<evidence type="ECO:0000313" key="12">
    <source>
        <dbReference type="Proteomes" id="UP000471126"/>
    </source>
</evidence>
<evidence type="ECO:0000256" key="4">
    <source>
        <dbReference type="ARBA" id="ARBA00051441"/>
    </source>
</evidence>
<evidence type="ECO:0000256" key="2">
    <source>
        <dbReference type="ARBA" id="ARBA00009077"/>
    </source>
</evidence>
<dbReference type="GO" id="GO:0003962">
    <property type="term" value="F:cystathionine gamma-synthase activity"/>
    <property type="evidence" value="ECO:0007669"/>
    <property type="project" value="UniProtKB-EC"/>
</dbReference>